<keyword evidence="10 15" id="KW-0460">Magnesium</keyword>
<evidence type="ECO:0000256" key="5">
    <source>
        <dbReference type="ARBA" id="ARBA00022555"/>
    </source>
</evidence>
<feature type="domain" description="B5" evidence="19">
    <location>
        <begin position="399"/>
        <end position="478"/>
    </location>
</feature>
<dbReference type="Pfam" id="PF03147">
    <property type="entry name" value="FDX-ACB"/>
    <property type="match status" value="1"/>
</dbReference>
<evidence type="ECO:0000256" key="4">
    <source>
        <dbReference type="ARBA" id="ARBA00022490"/>
    </source>
</evidence>
<evidence type="ECO:0000256" key="3">
    <source>
        <dbReference type="ARBA" id="ARBA00011209"/>
    </source>
</evidence>
<dbReference type="Gene3D" id="3.30.56.10">
    <property type="match status" value="2"/>
</dbReference>
<dbReference type="SUPFAM" id="SSF46955">
    <property type="entry name" value="Putative DNA-binding domain"/>
    <property type="match status" value="1"/>
</dbReference>
<dbReference type="GO" id="GO:0005524">
    <property type="term" value="F:ATP binding"/>
    <property type="evidence" value="ECO:0007669"/>
    <property type="project" value="UniProtKB-UniRule"/>
</dbReference>
<keyword evidence="11 16" id="KW-0694">RNA-binding</keyword>
<evidence type="ECO:0000256" key="8">
    <source>
        <dbReference type="ARBA" id="ARBA00022741"/>
    </source>
</evidence>
<dbReference type="EMBL" id="VBOR01000064">
    <property type="protein sequence ID" value="TMQ48883.1"/>
    <property type="molecule type" value="Genomic_DNA"/>
</dbReference>
<dbReference type="SUPFAM" id="SSF56037">
    <property type="entry name" value="PheT/TilS domain"/>
    <property type="match status" value="1"/>
</dbReference>
<dbReference type="PANTHER" id="PTHR10947:SF0">
    <property type="entry name" value="PHENYLALANINE--TRNA LIGASE BETA SUBUNIT"/>
    <property type="match status" value="1"/>
</dbReference>
<dbReference type="PROSITE" id="PS51483">
    <property type="entry name" value="B5"/>
    <property type="match status" value="1"/>
</dbReference>
<dbReference type="Gene3D" id="2.40.50.140">
    <property type="entry name" value="Nucleic acid-binding proteins"/>
    <property type="match status" value="1"/>
</dbReference>
<dbReference type="PANTHER" id="PTHR10947">
    <property type="entry name" value="PHENYLALANYL-TRNA SYNTHETASE BETA CHAIN AND LEUCINE-RICH REPEAT-CONTAINING PROTEIN 47"/>
    <property type="match status" value="1"/>
</dbReference>
<feature type="domain" description="FDX-ACB" evidence="18">
    <location>
        <begin position="703"/>
        <end position="796"/>
    </location>
</feature>
<evidence type="ECO:0000256" key="2">
    <source>
        <dbReference type="ARBA" id="ARBA00008653"/>
    </source>
</evidence>
<dbReference type="Pfam" id="PF01588">
    <property type="entry name" value="tRNA_bind"/>
    <property type="match status" value="1"/>
</dbReference>
<keyword evidence="6 15" id="KW-0436">Ligase</keyword>
<evidence type="ECO:0000256" key="16">
    <source>
        <dbReference type="PROSITE-ProRule" id="PRU00209"/>
    </source>
</evidence>
<dbReference type="SUPFAM" id="SSF50249">
    <property type="entry name" value="Nucleic acid-binding proteins"/>
    <property type="match status" value="1"/>
</dbReference>
<dbReference type="Gene3D" id="3.30.70.380">
    <property type="entry name" value="Ferrodoxin-fold anticodon-binding domain"/>
    <property type="match status" value="1"/>
</dbReference>
<dbReference type="InterPro" id="IPR045060">
    <property type="entry name" value="Phe-tRNA-ligase_IIc_bsu"/>
</dbReference>
<dbReference type="NCBIfam" id="TIGR00472">
    <property type="entry name" value="pheT_bact"/>
    <property type="match status" value="1"/>
</dbReference>
<dbReference type="InterPro" id="IPR033714">
    <property type="entry name" value="tRNA_bind_bactPheRS"/>
</dbReference>
<dbReference type="GO" id="GO:0006432">
    <property type="term" value="P:phenylalanyl-tRNA aminoacylation"/>
    <property type="evidence" value="ECO:0007669"/>
    <property type="project" value="UniProtKB-UniRule"/>
</dbReference>
<reference evidence="20 21" key="1">
    <citation type="journal article" date="2019" name="Nat. Microbiol.">
        <title>Mediterranean grassland soil C-N compound turnover is dependent on rainfall and depth, and is mediated by genomically divergent microorganisms.</title>
        <authorList>
            <person name="Diamond S."/>
            <person name="Andeer P.F."/>
            <person name="Li Z."/>
            <person name="Crits-Christoph A."/>
            <person name="Burstein D."/>
            <person name="Anantharaman K."/>
            <person name="Lane K.R."/>
            <person name="Thomas B.C."/>
            <person name="Pan C."/>
            <person name="Northen T.R."/>
            <person name="Banfield J.F."/>
        </authorList>
    </citation>
    <scope>NUCLEOTIDE SEQUENCE [LARGE SCALE GENOMIC DNA]</scope>
    <source>
        <strain evidence="20">WS_1</strain>
    </source>
</reference>
<feature type="binding site" evidence="15">
    <location>
        <position position="456"/>
    </location>
    <ligand>
        <name>Mg(2+)</name>
        <dbReference type="ChEBI" id="CHEBI:18420"/>
        <note>shared with alpha subunit</note>
    </ligand>
</feature>
<dbReference type="GO" id="GO:0004826">
    <property type="term" value="F:phenylalanine-tRNA ligase activity"/>
    <property type="evidence" value="ECO:0007669"/>
    <property type="project" value="UniProtKB-UniRule"/>
</dbReference>
<evidence type="ECO:0000256" key="10">
    <source>
        <dbReference type="ARBA" id="ARBA00022842"/>
    </source>
</evidence>
<protein>
    <recommendedName>
        <fullName evidence="15">Phenylalanine--tRNA ligase beta subunit</fullName>
        <ecNumber evidence="15">6.1.1.20</ecNumber>
    </recommendedName>
    <alternativeName>
        <fullName evidence="15">Phenylalanyl-tRNA synthetase beta subunit</fullName>
        <shortName evidence="15">PheRS</shortName>
    </alternativeName>
</protein>
<dbReference type="EC" id="6.1.1.20" evidence="15"/>
<gene>
    <name evidence="15" type="primary">pheT</name>
    <name evidence="20" type="ORF">E6K71_06405</name>
</gene>
<keyword evidence="9 15" id="KW-0067">ATP-binding</keyword>
<keyword evidence="7 15" id="KW-0479">Metal-binding</keyword>
<feature type="binding site" evidence="15">
    <location>
        <position position="465"/>
    </location>
    <ligand>
        <name>Mg(2+)</name>
        <dbReference type="ChEBI" id="CHEBI:18420"/>
        <note>shared with alpha subunit</note>
    </ligand>
</feature>
<keyword evidence="4 15" id="KW-0963">Cytoplasm</keyword>
<keyword evidence="5 16" id="KW-0820">tRNA-binding</keyword>
<dbReference type="NCBIfam" id="NF045760">
    <property type="entry name" value="YtpR"/>
    <property type="match status" value="1"/>
</dbReference>
<dbReference type="GO" id="GO:0009328">
    <property type="term" value="C:phenylalanine-tRNA ligase complex"/>
    <property type="evidence" value="ECO:0007669"/>
    <property type="project" value="TreeGrafter"/>
</dbReference>
<dbReference type="InterPro" id="IPR002547">
    <property type="entry name" value="tRNA-bd_dom"/>
</dbReference>
<dbReference type="Gene3D" id="3.50.40.10">
    <property type="entry name" value="Phenylalanyl-trna Synthetase, Chain B, domain 3"/>
    <property type="match status" value="1"/>
</dbReference>
<feature type="binding site" evidence="15">
    <location>
        <position position="462"/>
    </location>
    <ligand>
        <name>Mg(2+)</name>
        <dbReference type="ChEBI" id="CHEBI:18420"/>
        <note>shared with alpha subunit</note>
    </ligand>
</feature>
<comment type="caution">
    <text evidence="20">The sequence shown here is derived from an EMBL/GenBank/DDBJ whole genome shotgun (WGS) entry which is preliminary data.</text>
</comment>
<dbReference type="InterPro" id="IPR004532">
    <property type="entry name" value="Phe-tRNA-ligase_IIc_bsu_bact"/>
</dbReference>
<evidence type="ECO:0000256" key="14">
    <source>
        <dbReference type="ARBA" id="ARBA00049255"/>
    </source>
</evidence>
<dbReference type="GO" id="GO:0000287">
    <property type="term" value="F:magnesium ion binding"/>
    <property type="evidence" value="ECO:0007669"/>
    <property type="project" value="UniProtKB-UniRule"/>
</dbReference>
<dbReference type="FunFam" id="3.30.70.380:FF:000001">
    <property type="entry name" value="Phenylalanine--tRNA ligase beta subunit"/>
    <property type="match status" value="1"/>
</dbReference>
<feature type="binding site" evidence="15">
    <location>
        <position position="466"/>
    </location>
    <ligand>
        <name>Mg(2+)</name>
        <dbReference type="ChEBI" id="CHEBI:18420"/>
        <note>shared with alpha subunit</note>
    </ligand>
</feature>
<evidence type="ECO:0000256" key="11">
    <source>
        <dbReference type="ARBA" id="ARBA00022884"/>
    </source>
</evidence>
<evidence type="ECO:0000256" key="6">
    <source>
        <dbReference type="ARBA" id="ARBA00022598"/>
    </source>
</evidence>
<keyword evidence="13 15" id="KW-0030">Aminoacyl-tRNA synthetase</keyword>
<comment type="similarity">
    <text evidence="2 15">Belongs to the phenylalanyl-tRNA synthetase beta subunit family. Type 1 subfamily.</text>
</comment>
<dbReference type="Pfam" id="PF03484">
    <property type="entry name" value="B5"/>
    <property type="match status" value="1"/>
</dbReference>
<keyword evidence="12 15" id="KW-0648">Protein biosynthesis</keyword>
<dbReference type="SMART" id="SM00896">
    <property type="entry name" value="FDX-ACB"/>
    <property type="match status" value="1"/>
</dbReference>
<evidence type="ECO:0000256" key="12">
    <source>
        <dbReference type="ARBA" id="ARBA00022917"/>
    </source>
</evidence>
<comment type="catalytic activity">
    <reaction evidence="14 15">
        <text>tRNA(Phe) + L-phenylalanine + ATP = L-phenylalanyl-tRNA(Phe) + AMP + diphosphate + H(+)</text>
        <dbReference type="Rhea" id="RHEA:19413"/>
        <dbReference type="Rhea" id="RHEA-COMP:9668"/>
        <dbReference type="Rhea" id="RHEA-COMP:9699"/>
        <dbReference type="ChEBI" id="CHEBI:15378"/>
        <dbReference type="ChEBI" id="CHEBI:30616"/>
        <dbReference type="ChEBI" id="CHEBI:33019"/>
        <dbReference type="ChEBI" id="CHEBI:58095"/>
        <dbReference type="ChEBI" id="CHEBI:78442"/>
        <dbReference type="ChEBI" id="CHEBI:78531"/>
        <dbReference type="ChEBI" id="CHEBI:456215"/>
        <dbReference type="EC" id="6.1.1.20"/>
    </reaction>
</comment>
<dbReference type="PROSITE" id="PS51447">
    <property type="entry name" value="FDX_ACB"/>
    <property type="match status" value="1"/>
</dbReference>
<evidence type="ECO:0000256" key="13">
    <source>
        <dbReference type="ARBA" id="ARBA00023146"/>
    </source>
</evidence>
<evidence type="ECO:0000259" key="17">
    <source>
        <dbReference type="PROSITE" id="PS50886"/>
    </source>
</evidence>
<proteinExistence type="inferred from homology"/>
<evidence type="ECO:0000259" key="19">
    <source>
        <dbReference type="PROSITE" id="PS51483"/>
    </source>
</evidence>
<dbReference type="InterPro" id="IPR036690">
    <property type="entry name" value="Fdx_antiC-bd_sf"/>
</dbReference>
<dbReference type="SMART" id="SM00874">
    <property type="entry name" value="B5"/>
    <property type="match status" value="1"/>
</dbReference>
<dbReference type="InterPro" id="IPR041616">
    <property type="entry name" value="PheRS_beta_core"/>
</dbReference>
<dbReference type="InterPro" id="IPR012340">
    <property type="entry name" value="NA-bd_OB-fold"/>
</dbReference>
<dbReference type="SMART" id="SM00873">
    <property type="entry name" value="B3_4"/>
    <property type="match status" value="1"/>
</dbReference>
<dbReference type="HAMAP" id="MF_00283">
    <property type="entry name" value="Phe_tRNA_synth_beta1"/>
    <property type="match status" value="1"/>
</dbReference>
<accession>A0A538SBX6</accession>
<dbReference type="Gene3D" id="3.30.930.10">
    <property type="entry name" value="Bira Bifunctional Protein, Domain 2"/>
    <property type="match status" value="1"/>
</dbReference>
<feature type="domain" description="TRNA-binding" evidence="17">
    <location>
        <begin position="39"/>
        <end position="148"/>
    </location>
</feature>
<dbReference type="AlphaFoldDB" id="A0A538SBX6"/>
<evidence type="ECO:0000256" key="7">
    <source>
        <dbReference type="ARBA" id="ARBA00022723"/>
    </source>
</evidence>
<dbReference type="InterPro" id="IPR005121">
    <property type="entry name" value="Fdx_antiC-bd"/>
</dbReference>
<evidence type="ECO:0000313" key="20">
    <source>
        <dbReference type="EMBL" id="TMQ48883.1"/>
    </source>
</evidence>
<organism evidence="20 21">
    <name type="scientific">Eiseniibacteriota bacterium</name>
    <dbReference type="NCBI Taxonomy" id="2212470"/>
    <lineage>
        <taxon>Bacteria</taxon>
        <taxon>Candidatus Eiseniibacteriota</taxon>
    </lineage>
</organism>
<dbReference type="GO" id="GO:0000049">
    <property type="term" value="F:tRNA binding"/>
    <property type="evidence" value="ECO:0007669"/>
    <property type="project" value="UniProtKB-UniRule"/>
</dbReference>
<dbReference type="Proteomes" id="UP000316292">
    <property type="component" value="Unassembled WGS sequence"/>
</dbReference>
<dbReference type="CDD" id="cd02796">
    <property type="entry name" value="tRNA_bind_bactPheRS"/>
    <property type="match status" value="1"/>
</dbReference>
<comment type="subcellular location">
    <subcellularLocation>
        <location evidence="1 15">Cytoplasm</location>
    </subcellularLocation>
</comment>
<dbReference type="InterPro" id="IPR020825">
    <property type="entry name" value="Phe-tRNA_synthase-like_B3/B4"/>
</dbReference>
<dbReference type="InterPro" id="IPR009061">
    <property type="entry name" value="DNA-bd_dom_put_sf"/>
</dbReference>
<dbReference type="InterPro" id="IPR005147">
    <property type="entry name" value="tRNA_synthase_B5-dom"/>
</dbReference>
<keyword evidence="8 15" id="KW-0547">Nucleotide-binding</keyword>
<comment type="cofactor">
    <cofactor evidence="15">
        <name>Mg(2+)</name>
        <dbReference type="ChEBI" id="CHEBI:18420"/>
    </cofactor>
    <text evidence="15">Binds 2 magnesium ions per tetramer.</text>
</comment>
<dbReference type="InterPro" id="IPR045864">
    <property type="entry name" value="aa-tRNA-synth_II/BPL/LPL"/>
</dbReference>
<dbReference type="Pfam" id="PF17759">
    <property type="entry name" value="tRNA_synthFbeta"/>
    <property type="match status" value="1"/>
</dbReference>
<comment type="subunit">
    <text evidence="3 15">Tetramer of two alpha and two beta subunits.</text>
</comment>
<name>A0A538SBX6_UNCEI</name>
<dbReference type="PROSITE" id="PS50886">
    <property type="entry name" value="TRBD"/>
    <property type="match status" value="1"/>
</dbReference>
<dbReference type="InterPro" id="IPR005146">
    <property type="entry name" value="B3/B4_tRNA-bd"/>
</dbReference>
<sequence length="807" mass="86667">MKITWSWLQDWVELPRRPEELAHALAMRGFPVASIEKGVALDPSIVVGRVLEVAPHPNADRLRLCVVEIGGGTKLSVVCGAPNVAAGQSVAVAQIGAKLPDGTKLRKSKIRGVESEGMICSERELGLSEEAQGIWVLPGTPRVGSPVHELLGSGDAILDVEITSNRTDCMAVRGLAREIASTARKHVKPVPALKASGKGAVPRVTIEDPKDCRRYMARVVEGIRIAPSPDWLRKRLEATGSRSINNVVDVTNYVLRTHGQPIHAFDAEKVEGQEIVVRRARPGERLTLLDGRDVALNPGVLVIAGRSRPMALAGIMGGLETGVTDATKRVILESAEFSPELTRDAARSLGIETDASQRFTQGVDPGGVAIALDETARLLAEVASGQVLNPVVDHWPGKEPPKKLRLRRERLVKLLGLEVPRAQITDSLLSLEIKQSGDWSKGDEAASFEPPSYRKDLEIEEDLIEEVARVIGYDKIPSVLRDVSVLGTAEGLESALVTRIVQIGCGLGFDEVISTALVGAIPPEVLPPGGAEDLWEIQNPKSRELKHLRTSLLPGVLQTAARNLRHGVNGVRLLEAGTVFRASPPPLGTERMEVALALVGATDPWQEPGAAADRYLELKGAVESCLRALGIDSRKSGPYHESCWAHGSGAAVESNGKRLARLGQVAPGLAAATGLERPAWAAVLDVSVIAELVPHRRRFTPLPKYPSVKRDLAVVVDRAVSQSEVEETIRRSGGRLLESVRLFDVFEGEQLGSGKKSLAYALEFRSPERTLQDREVDQAVHGLVRALASTLGATLRGGVESTAAGRP</sequence>
<evidence type="ECO:0000259" key="18">
    <source>
        <dbReference type="PROSITE" id="PS51447"/>
    </source>
</evidence>
<evidence type="ECO:0000256" key="9">
    <source>
        <dbReference type="ARBA" id="ARBA00022840"/>
    </source>
</evidence>
<evidence type="ECO:0000256" key="15">
    <source>
        <dbReference type="HAMAP-Rule" id="MF_00283"/>
    </source>
</evidence>
<dbReference type="Pfam" id="PF03483">
    <property type="entry name" value="B3_4"/>
    <property type="match status" value="1"/>
</dbReference>
<evidence type="ECO:0000313" key="21">
    <source>
        <dbReference type="Proteomes" id="UP000316292"/>
    </source>
</evidence>
<dbReference type="SUPFAM" id="SSF54991">
    <property type="entry name" value="Anticodon-binding domain of PheRS"/>
    <property type="match status" value="1"/>
</dbReference>
<dbReference type="SUPFAM" id="SSF55681">
    <property type="entry name" value="Class II aaRS and biotin synthetases"/>
    <property type="match status" value="1"/>
</dbReference>
<dbReference type="FunFam" id="2.40.50.140:FF:000045">
    <property type="entry name" value="Phenylalanine--tRNA ligase beta subunit"/>
    <property type="match status" value="1"/>
</dbReference>
<evidence type="ECO:0000256" key="1">
    <source>
        <dbReference type="ARBA" id="ARBA00004496"/>
    </source>
</evidence>